<dbReference type="AlphaFoldDB" id="A0A812WSN6"/>
<sequence>MALACKAIDNVRANGVVVTEDEGCGSSLLAMAGDKHRDQPMHANAEPSAKRRRTDAAETSFDSTKKKQAANQLPGTSGSRAWICLGRLKICTGASEDVAEAINWHILLIRVKQLFNELSARGQPFMSAVRRAVAAALAERDAEGGGTDPRLRFITECSAEGDQV</sequence>
<gene>
    <name evidence="2" type="primary">dnaJ</name>
    <name evidence="2" type="ORF">SPIL2461_LOCUS19488</name>
</gene>
<evidence type="ECO:0000313" key="3">
    <source>
        <dbReference type="Proteomes" id="UP000649617"/>
    </source>
</evidence>
<evidence type="ECO:0000256" key="1">
    <source>
        <dbReference type="SAM" id="MobiDB-lite"/>
    </source>
</evidence>
<name>A0A812WSN6_SYMPI</name>
<keyword evidence="3" id="KW-1185">Reference proteome</keyword>
<protein>
    <submittedName>
        <fullName evidence="2">DnaJ protein</fullName>
    </submittedName>
</protein>
<comment type="caution">
    <text evidence="2">The sequence shown here is derived from an EMBL/GenBank/DDBJ whole genome shotgun (WGS) entry which is preliminary data.</text>
</comment>
<dbReference type="Proteomes" id="UP000649617">
    <property type="component" value="Unassembled WGS sequence"/>
</dbReference>
<evidence type="ECO:0000313" key="2">
    <source>
        <dbReference type="EMBL" id="CAE7695044.1"/>
    </source>
</evidence>
<feature type="region of interest" description="Disordered" evidence="1">
    <location>
        <begin position="32"/>
        <end position="75"/>
    </location>
</feature>
<dbReference type="EMBL" id="CAJNIZ010044605">
    <property type="protein sequence ID" value="CAE7695044.1"/>
    <property type="molecule type" value="Genomic_DNA"/>
</dbReference>
<feature type="non-terminal residue" evidence="2">
    <location>
        <position position="1"/>
    </location>
</feature>
<organism evidence="2 3">
    <name type="scientific">Symbiodinium pilosum</name>
    <name type="common">Dinoflagellate</name>
    <dbReference type="NCBI Taxonomy" id="2952"/>
    <lineage>
        <taxon>Eukaryota</taxon>
        <taxon>Sar</taxon>
        <taxon>Alveolata</taxon>
        <taxon>Dinophyceae</taxon>
        <taxon>Suessiales</taxon>
        <taxon>Symbiodiniaceae</taxon>
        <taxon>Symbiodinium</taxon>
    </lineage>
</organism>
<reference evidence="2" key="1">
    <citation type="submission" date="2021-02" db="EMBL/GenBank/DDBJ databases">
        <authorList>
            <person name="Dougan E. K."/>
            <person name="Rhodes N."/>
            <person name="Thang M."/>
            <person name="Chan C."/>
        </authorList>
    </citation>
    <scope>NUCLEOTIDE SEQUENCE</scope>
</reference>
<proteinExistence type="predicted"/>
<accession>A0A812WSN6</accession>